<comment type="similarity">
    <text evidence="1">Belongs to the ABC transporter superfamily.</text>
</comment>
<organism evidence="7 8">
    <name type="scientific">Microlunatus kandeliicorticis</name>
    <dbReference type="NCBI Taxonomy" id="1759536"/>
    <lineage>
        <taxon>Bacteria</taxon>
        <taxon>Bacillati</taxon>
        <taxon>Actinomycetota</taxon>
        <taxon>Actinomycetes</taxon>
        <taxon>Propionibacteriales</taxon>
        <taxon>Propionibacteriaceae</taxon>
        <taxon>Microlunatus</taxon>
    </lineage>
</organism>
<dbReference type="PROSITE" id="PS00211">
    <property type="entry name" value="ABC_TRANSPORTER_1"/>
    <property type="match status" value="1"/>
</dbReference>
<evidence type="ECO:0000256" key="2">
    <source>
        <dbReference type="ARBA" id="ARBA00022448"/>
    </source>
</evidence>
<dbReference type="InterPro" id="IPR050153">
    <property type="entry name" value="Metal_Ion_Import_ABC"/>
</dbReference>
<dbReference type="InterPro" id="IPR003439">
    <property type="entry name" value="ABC_transporter-like_ATP-bd"/>
</dbReference>
<dbReference type="RefSeq" id="WP_328823894.1">
    <property type="nucleotide sequence ID" value="NZ_JACGWT010000006.1"/>
</dbReference>
<evidence type="ECO:0000256" key="3">
    <source>
        <dbReference type="ARBA" id="ARBA00022741"/>
    </source>
</evidence>
<accession>A0A7W3IV36</accession>
<evidence type="ECO:0000256" key="4">
    <source>
        <dbReference type="ARBA" id="ARBA00022840"/>
    </source>
</evidence>
<comment type="caution">
    <text evidence="7">The sequence shown here is derived from an EMBL/GenBank/DDBJ whole genome shotgun (WGS) entry which is preliminary data.</text>
</comment>
<name>A0A7W3IV36_9ACTN</name>
<dbReference type="Pfam" id="PF00005">
    <property type="entry name" value="ABC_tran"/>
    <property type="match status" value="1"/>
</dbReference>
<protein>
    <submittedName>
        <fullName evidence="7">Zinc/manganese transport system ATP-binding protein</fullName>
    </submittedName>
</protein>
<dbReference type="GO" id="GO:0005524">
    <property type="term" value="F:ATP binding"/>
    <property type="evidence" value="ECO:0007669"/>
    <property type="project" value="UniProtKB-KW"/>
</dbReference>
<dbReference type="EMBL" id="JACGWT010000006">
    <property type="protein sequence ID" value="MBA8795814.1"/>
    <property type="molecule type" value="Genomic_DNA"/>
</dbReference>
<dbReference type="Gene3D" id="3.40.50.300">
    <property type="entry name" value="P-loop containing nucleotide triphosphate hydrolases"/>
    <property type="match status" value="1"/>
</dbReference>
<dbReference type="PANTHER" id="PTHR42734:SF17">
    <property type="entry name" value="METAL TRANSPORT SYSTEM ATP-BINDING PROTEIN TM_0124-RELATED"/>
    <property type="match status" value="1"/>
</dbReference>
<evidence type="ECO:0000256" key="5">
    <source>
        <dbReference type="SAM" id="MobiDB-lite"/>
    </source>
</evidence>
<dbReference type="AlphaFoldDB" id="A0A7W3IV36"/>
<proteinExistence type="inferred from homology"/>
<dbReference type="PANTHER" id="PTHR42734">
    <property type="entry name" value="METAL TRANSPORT SYSTEM ATP-BINDING PROTEIN TM_0124-RELATED"/>
    <property type="match status" value="1"/>
</dbReference>
<reference evidence="7 8" key="1">
    <citation type="submission" date="2020-07" db="EMBL/GenBank/DDBJ databases">
        <title>Sequencing the genomes of 1000 actinobacteria strains.</title>
        <authorList>
            <person name="Klenk H.-P."/>
        </authorList>
    </citation>
    <scope>NUCLEOTIDE SEQUENCE [LARGE SCALE GENOMIC DNA]</scope>
    <source>
        <strain evidence="7 8">DSM 100723</strain>
    </source>
</reference>
<evidence type="ECO:0000256" key="1">
    <source>
        <dbReference type="ARBA" id="ARBA00005417"/>
    </source>
</evidence>
<keyword evidence="3" id="KW-0547">Nucleotide-binding</keyword>
<sequence>MDQPATDPVLEVRGATLRFGERTLWAGLDLQIRPGEFVAVLGANGSGKTSLLRAVLGLQPLTAGEIRLHGDRVRRGDRRIGYLPQQRLGNDGTPVRARDLVALGLAGHRLGTGLPNRSRRAAVDAALAAVGAERFARQPIGVLSGGEQQRVRVAQALVGEPTLLLADEPLVSLDLSQQRIVSELIDDSRRRTRCGVLFITHDVNPVLGMVDRVVYLAGGQARVGPVEEVFTSAVLSELYRTPVEVIRTHGRIIVVGAAAHSELEHDTGDPHDPIAHDVHGSGHHD</sequence>
<keyword evidence="8" id="KW-1185">Reference proteome</keyword>
<evidence type="ECO:0000259" key="6">
    <source>
        <dbReference type="PROSITE" id="PS50893"/>
    </source>
</evidence>
<dbReference type="InterPro" id="IPR003593">
    <property type="entry name" value="AAA+_ATPase"/>
</dbReference>
<feature type="region of interest" description="Disordered" evidence="5">
    <location>
        <begin position="263"/>
        <end position="285"/>
    </location>
</feature>
<dbReference type="PROSITE" id="PS50893">
    <property type="entry name" value="ABC_TRANSPORTER_2"/>
    <property type="match status" value="1"/>
</dbReference>
<keyword evidence="4 7" id="KW-0067">ATP-binding</keyword>
<feature type="domain" description="ABC transporter" evidence="6">
    <location>
        <begin position="10"/>
        <end position="243"/>
    </location>
</feature>
<keyword evidence="2" id="KW-0813">Transport</keyword>
<dbReference type="GO" id="GO:0016887">
    <property type="term" value="F:ATP hydrolysis activity"/>
    <property type="evidence" value="ECO:0007669"/>
    <property type="project" value="InterPro"/>
</dbReference>
<dbReference type="Proteomes" id="UP000523079">
    <property type="component" value="Unassembled WGS sequence"/>
</dbReference>
<evidence type="ECO:0000313" key="8">
    <source>
        <dbReference type="Proteomes" id="UP000523079"/>
    </source>
</evidence>
<dbReference type="InterPro" id="IPR027417">
    <property type="entry name" value="P-loop_NTPase"/>
</dbReference>
<dbReference type="SUPFAM" id="SSF52540">
    <property type="entry name" value="P-loop containing nucleoside triphosphate hydrolases"/>
    <property type="match status" value="1"/>
</dbReference>
<dbReference type="SMART" id="SM00382">
    <property type="entry name" value="AAA"/>
    <property type="match status" value="1"/>
</dbReference>
<gene>
    <name evidence="7" type="ORF">FHX74_003455</name>
</gene>
<dbReference type="InterPro" id="IPR017871">
    <property type="entry name" value="ABC_transporter-like_CS"/>
</dbReference>
<evidence type="ECO:0000313" key="7">
    <source>
        <dbReference type="EMBL" id="MBA8795814.1"/>
    </source>
</evidence>